<dbReference type="eggNOG" id="COG2984">
    <property type="taxonomic scope" value="Bacteria"/>
</dbReference>
<reference evidence="2" key="1">
    <citation type="journal article" date="2002" name="DNA Res.">
        <title>Complete genomic sequence of nitrogen-fixing symbiotic bacterium Bradyrhizobium japonicum USDA110.</title>
        <authorList>
            <person name="Kaneko T."/>
            <person name="Nakamura Y."/>
            <person name="Sato S."/>
            <person name="Minamisawa K."/>
            <person name="Uchiumi T."/>
            <person name="Sasamoto S."/>
            <person name="Watanabe A."/>
            <person name="Idesawa K."/>
            <person name="Iriguchi M."/>
            <person name="Kawashima K."/>
            <person name="Kohara M."/>
            <person name="Matsumoto M."/>
            <person name="Shimpo S."/>
            <person name="Tsuruoka H."/>
            <person name="Wada T."/>
            <person name="Yamada M."/>
            <person name="Tabata S."/>
        </authorList>
    </citation>
    <scope>NUCLEOTIDE SEQUENCE [LARGE SCALE GENOMIC DNA]</scope>
    <source>
        <strain evidence="2">JCM 10833 / BCRC 13528 / IAM 13628 / NBRC 14792 / USDA 110</strain>
    </source>
</reference>
<dbReference type="KEGG" id="bja:bll5199"/>
<evidence type="ECO:0000313" key="1">
    <source>
        <dbReference type="EMBL" id="BAC50464.1"/>
    </source>
</evidence>
<dbReference type="EnsemblBacteria" id="BAC50464">
    <property type="protein sequence ID" value="BAC50464"/>
    <property type="gene ID" value="BAC50464"/>
</dbReference>
<dbReference type="EMBL" id="BA000040">
    <property type="protein sequence ID" value="BAC50464.1"/>
    <property type="molecule type" value="Genomic_DNA"/>
</dbReference>
<dbReference type="SUPFAM" id="SSF53822">
    <property type="entry name" value="Periplasmic binding protein-like I"/>
    <property type="match status" value="1"/>
</dbReference>
<dbReference type="InParanoid" id="Q89JS3"/>
<dbReference type="Gene3D" id="3.40.50.2300">
    <property type="match status" value="2"/>
</dbReference>
<accession>Q89JS3</accession>
<dbReference type="PANTHER" id="PTHR35271:SF1">
    <property type="entry name" value="ABC TRANSPORTER, SUBSTRATE-BINDING LIPOPROTEIN"/>
    <property type="match status" value="1"/>
</dbReference>
<proteinExistence type="predicted"/>
<dbReference type="PhylomeDB" id="Q89JS3"/>
<dbReference type="OrthoDB" id="1680494at2"/>
<dbReference type="Pfam" id="PF04392">
    <property type="entry name" value="ABC_sub_bind"/>
    <property type="match status" value="1"/>
</dbReference>
<evidence type="ECO:0000313" key="2">
    <source>
        <dbReference type="Proteomes" id="UP000002526"/>
    </source>
</evidence>
<dbReference type="HOGENOM" id="CLU_058196_3_0_5"/>
<dbReference type="PANTHER" id="PTHR35271">
    <property type="entry name" value="ABC TRANSPORTER, SUBSTRATE-BINDING LIPOPROTEIN-RELATED"/>
    <property type="match status" value="1"/>
</dbReference>
<keyword evidence="2" id="KW-1185">Reference proteome</keyword>
<sequence length="373" mass="40000">MSAGGKPDAGPTWRPPLLLSPGGYSISSVSETGRSEAAIVQRERELQRGRMRRRQFITLLGGAVTWPLASSAQQPTRMPRVIRLAPVHIPVQVEGTRNALRELGYVEGRNIRLEFLNAAGNVDALPAVAQEMVRDGGVDAIIAISTPAALAAYKATQTIPIVALTAVDPVGSGLADSLAHPGRNVTGVTMFSEETTVKRVELMREVFPRAVRLGTVTTRLTSGAQSLSPVLETGRALGFRVEHVDIDEPVDIAKALSPKILAGFDVLVFVPDVVLDAHMADIIKMIGLSKTPAIFASPDWVTNGGLMSFGPDFSNANHHLILQLDRVLKGAKASDLPFERPTKFDLRINLRTAKTLGIELPPAVVARADTVIE</sequence>
<name>Q89JS3_BRADU</name>
<dbReference type="Proteomes" id="UP000002526">
    <property type="component" value="Chromosome"/>
</dbReference>
<dbReference type="AlphaFoldDB" id="Q89JS3"/>
<protein>
    <submittedName>
        <fullName evidence="1">Bll5199 protein</fullName>
    </submittedName>
</protein>
<gene>
    <name evidence="1" type="ordered locus">bll5199</name>
</gene>
<dbReference type="InterPro" id="IPR028082">
    <property type="entry name" value="Peripla_BP_I"/>
</dbReference>
<dbReference type="InterPro" id="IPR007487">
    <property type="entry name" value="ABC_transpt-TYRBP-like"/>
</dbReference>
<organism evidence="1 2">
    <name type="scientific">Bradyrhizobium diazoefficiens (strain JCM 10833 / BCRC 13528 / IAM 13628 / NBRC 14792 / USDA 110)</name>
    <dbReference type="NCBI Taxonomy" id="224911"/>
    <lineage>
        <taxon>Bacteria</taxon>
        <taxon>Pseudomonadati</taxon>
        <taxon>Pseudomonadota</taxon>
        <taxon>Alphaproteobacteria</taxon>
        <taxon>Hyphomicrobiales</taxon>
        <taxon>Nitrobacteraceae</taxon>
        <taxon>Bradyrhizobium</taxon>
    </lineage>
</organism>
<dbReference type="CDD" id="cd06325">
    <property type="entry name" value="PBP1_ABC_unchar_transporter"/>
    <property type="match status" value="1"/>
</dbReference>